<gene>
    <name evidence="2" type="ORF">IK1_04082</name>
</gene>
<dbReference type="AlphaFoldDB" id="R8NJ94"/>
<organism evidence="2 3">
    <name type="scientific">Bacillus cereus (strain VD146)</name>
    <dbReference type="NCBI Taxonomy" id="1053236"/>
    <lineage>
        <taxon>Bacteria</taxon>
        <taxon>Bacillati</taxon>
        <taxon>Bacillota</taxon>
        <taxon>Bacilli</taxon>
        <taxon>Bacillales</taxon>
        <taxon>Bacillaceae</taxon>
        <taxon>Bacillus</taxon>
        <taxon>Bacillus cereus group</taxon>
    </lineage>
</organism>
<evidence type="ECO:0000256" key="1">
    <source>
        <dbReference type="SAM" id="Phobius"/>
    </source>
</evidence>
<dbReference type="RefSeq" id="WP_002090799.1">
    <property type="nucleotide sequence ID" value="NZ_KB976675.1"/>
</dbReference>
<protein>
    <submittedName>
        <fullName evidence="2">Uncharacterized protein</fullName>
    </submittedName>
</protein>
<keyword evidence="1" id="KW-1133">Transmembrane helix</keyword>
<sequence>MKISITNTRLIQIVLCSGLSLILFHFLKWYLVDLFTPFLMPILWILVHGCFFIILIFTAIHLIKHKHWKPFLIQLCILIICLLTPFTLIYIRLDFLFYKEERKDIVQLIQDKQLIPNISYDNSQIHLPSKFTATSKGGGDIHVHYGKKDISVFFYTYRGLTDNFSGFIYSTNDVKPNEDDFNSIFKDIKKIEKNWYYVTSH</sequence>
<feature type="transmembrane region" description="Helical" evidence="1">
    <location>
        <begin position="38"/>
        <end position="60"/>
    </location>
</feature>
<feature type="transmembrane region" description="Helical" evidence="1">
    <location>
        <begin position="72"/>
        <end position="93"/>
    </location>
</feature>
<name>R8NJ94_BACCX</name>
<keyword evidence="1" id="KW-0812">Transmembrane</keyword>
<dbReference type="EMBL" id="AHFE01000018">
    <property type="protein sequence ID" value="EOP46347.1"/>
    <property type="molecule type" value="Genomic_DNA"/>
</dbReference>
<dbReference type="Proteomes" id="UP000014020">
    <property type="component" value="Unassembled WGS sequence"/>
</dbReference>
<dbReference type="HOGENOM" id="CLU_1387826_0_0_9"/>
<comment type="caution">
    <text evidence="2">The sequence shown here is derived from an EMBL/GenBank/DDBJ whole genome shotgun (WGS) entry which is preliminary data.</text>
</comment>
<feature type="transmembrane region" description="Helical" evidence="1">
    <location>
        <begin position="12"/>
        <end position="32"/>
    </location>
</feature>
<dbReference type="PATRIC" id="fig|1053236.3.peg.731"/>
<evidence type="ECO:0000313" key="2">
    <source>
        <dbReference type="EMBL" id="EOP46347.1"/>
    </source>
</evidence>
<evidence type="ECO:0000313" key="3">
    <source>
        <dbReference type="Proteomes" id="UP000014020"/>
    </source>
</evidence>
<proteinExistence type="predicted"/>
<keyword evidence="1" id="KW-0472">Membrane</keyword>
<accession>R8NJ94</accession>
<reference evidence="3" key="1">
    <citation type="submission" date="2012-12" db="EMBL/GenBank/DDBJ databases">
        <title>The genome sequence of Bacillus cereus VD146.</title>
        <authorList>
            <consortium name="The Broad Institute Genome Sequencing Platform"/>
            <consortium name="The Broad Institute Genome Sequencing Center for Infectious Disease"/>
            <person name="Feldgarden M."/>
            <person name="Van der Auwera G.A."/>
            <person name="Mahillon J."/>
            <person name="Duprez V."/>
            <person name="Timmery S."/>
            <person name="Mattelet C."/>
            <person name="Dierick K."/>
            <person name="Sun M."/>
            <person name="Yu Z."/>
            <person name="Zhu L."/>
            <person name="Hu X."/>
            <person name="Shank E.B."/>
            <person name="Swiecicka I."/>
            <person name="Hansen B.M."/>
            <person name="Andrup L."/>
            <person name="Walker B."/>
            <person name="Young S.K."/>
            <person name="Zeng Q."/>
            <person name="Gargeya S."/>
            <person name="Fitzgerald M."/>
            <person name="Haas B."/>
            <person name="Abouelleil A."/>
            <person name="Alvarado L."/>
            <person name="Arachchi H.M."/>
            <person name="Berlin A.M."/>
            <person name="Chapman S.B."/>
            <person name="Dewar J."/>
            <person name="Goldberg J."/>
            <person name="Griggs A."/>
            <person name="Gujja S."/>
            <person name="Hansen M."/>
            <person name="Howarth C."/>
            <person name="Imamovic A."/>
            <person name="Larimer J."/>
            <person name="McCowan C."/>
            <person name="Murphy C."/>
            <person name="Neiman D."/>
            <person name="Pearson M."/>
            <person name="Priest M."/>
            <person name="Roberts A."/>
            <person name="Saif S."/>
            <person name="Shea T."/>
            <person name="Sisk P."/>
            <person name="Sykes S."/>
            <person name="Wortman J."/>
            <person name="Nusbaum C."/>
            <person name="Birren B."/>
        </authorList>
    </citation>
    <scope>NUCLEOTIDE SEQUENCE [LARGE SCALE GENOMIC DNA]</scope>
    <source>
        <strain evidence="3">VD146</strain>
    </source>
</reference>